<evidence type="ECO:0000256" key="1">
    <source>
        <dbReference type="SAM" id="MobiDB-lite"/>
    </source>
</evidence>
<feature type="region of interest" description="Disordered" evidence="1">
    <location>
        <begin position="126"/>
        <end position="184"/>
    </location>
</feature>
<feature type="compositionally biased region" description="Basic and acidic residues" evidence="1">
    <location>
        <begin position="140"/>
        <end position="156"/>
    </location>
</feature>
<sequence length="184" mass="20391">MMSSMLILSLTYALVAALLLTLCITLPGRRVLKIGLIALVSVFYAVTWIGHQGMLGWPTGEDMPGTFRVLWITIDEPDKVTREPGGIFFWVRELDEAGIPKGTPRAHRVPFTQEAAEEAQAAIGKMEEGDVMNGTLSRNAVRDSDEQDRDDDRYEGTDLVSGDDGFQPMFELREVEPPTLPPKV</sequence>
<protein>
    <submittedName>
        <fullName evidence="3">Uncharacterized protein</fullName>
    </submittedName>
</protein>
<proteinExistence type="predicted"/>
<keyword evidence="2" id="KW-0472">Membrane</keyword>
<keyword evidence="2" id="KW-0812">Transmembrane</keyword>
<feature type="transmembrane region" description="Helical" evidence="2">
    <location>
        <begin position="33"/>
        <end position="50"/>
    </location>
</feature>
<dbReference type="AlphaFoldDB" id="D6PDZ8"/>
<reference evidence="3" key="1">
    <citation type="journal article" date="2010" name="ISME J.">
        <title>Metagenome of the Mediterranean deep chlorophyll maximum studied by direct and fosmid library 454 pyrosequencing.</title>
        <authorList>
            <person name="Ghai R."/>
            <person name="Martin-Cuadrado A.B."/>
            <person name="Molto A.G."/>
            <person name="Heredia I.G."/>
            <person name="Cabrera R."/>
            <person name="Martin J."/>
            <person name="Verdu M."/>
            <person name="Deschamps P."/>
            <person name="Moreira D."/>
            <person name="Lopez-Garcia P."/>
            <person name="Mira A."/>
            <person name="Rodriguez-Valera F."/>
        </authorList>
    </citation>
    <scope>NUCLEOTIDE SEQUENCE</scope>
</reference>
<name>D6PDZ8_9BACT</name>
<organism evidence="3">
    <name type="scientific">uncultured marine bacterium MedDCM-OCT-S09-C199</name>
    <dbReference type="NCBI Taxonomy" id="743077"/>
    <lineage>
        <taxon>Bacteria</taxon>
        <taxon>environmental samples</taxon>
    </lineage>
</organism>
<dbReference type="EMBL" id="GU943006">
    <property type="protein sequence ID" value="ADD93949.1"/>
    <property type="molecule type" value="Genomic_DNA"/>
</dbReference>
<evidence type="ECO:0000313" key="3">
    <source>
        <dbReference type="EMBL" id="ADD93949.1"/>
    </source>
</evidence>
<keyword evidence="2" id="KW-1133">Transmembrane helix</keyword>
<evidence type="ECO:0000256" key="2">
    <source>
        <dbReference type="SAM" id="Phobius"/>
    </source>
</evidence>
<accession>D6PDZ8</accession>